<dbReference type="Proteomes" id="UP001501842">
    <property type="component" value="Unassembled WGS sequence"/>
</dbReference>
<protein>
    <submittedName>
        <fullName evidence="1">DUF1015 domain-containing protein</fullName>
    </submittedName>
</protein>
<proteinExistence type="predicted"/>
<dbReference type="InterPro" id="IPR008323">
    <property type="entry name" value="UCP033563"/>
</dbReference>
<evidence type="ECO:0000313" key="2">
    <source>
        <dbReference type="Proteomes" id="UP001501842"/>
    </source>
</evidence>
<dbReference type="PANTHER" id="PTHR36454:SF1">
    <property type="entry name" value="DUF1015 DOMAIN-CONTAINING PROTEIN"/>
    <property type="match status" value="1"/>
</dbReference>
<accession>A0ABN3UPR2</accession>
<comment type="caution">
    <text evidence="1">The sequence shown here is derived from an EMBL/GenBank/DDBJ whole genome shotgun (WGS) entry which is preliminary data.</text>
</comment>
<dbReference type="PANTHER" id="PTHR36454">
    <property type="entry name" value="LMO2823 PROTEIN"/>
    <property type="match status" value="1"/>
</dbReference>
<keyword evidence="2" id="KW-1185">Reference proteome</keyword>
<evidence type="ECO:0000313" key="1">
    <source>
        <dbReference type="EMBL" id="GAA2736901.1"/>
    </source>
</evidence>
<organism evidence="1 2">
    <name type="scientific">Actinocorallia aurantiaca</name>
    <dbReference type="NCBI Taxonomy" id="46204"/>
    <lineage>
        <taxon>Bacteria</taxon>
        <taxon>Bacillati</taxon>
        <taxon>Actinomycetota</taxon>
        <taxon>Actinomycetes</taxon>
        <taxon>Streptosporangiales</taxon>
        <taxon>Thermomonosporaceae</taxon>
        <taxon>Actinocorallia</taxon>
    </lineage>
</organism>
<dbReference type="EMBL" id="BAAATZ010000034">
    <property type="protein sequence ID" value="GAA2736901.1"/>
    <property type="molecule type" value="Genomic_DNA"/>
</dbReference>
<reference evidence="1 2" key="1">
    <citation type="journal article" date="2019" name="Int. J. Syst. Evol. Microbiol.">
        <title>The Global Catalogue of Microorganisms (GCM) 10K type strain sequencing project: providing services to taxonomists for standard genome sequencing and annotation.</title>
        <authorList>
            <consortium name="The Broad Institute Genomics Platform"/>
            <consortium name="The Broad Institute Genome Sequencing Center for Infectious Disease"/>
            <person name="Wu L."/>
            <person name="Ma J."/>
        </authorList>
    </citation>
    <scope>NUCLEOTIDE SEQUENCE [LARGE SCALE GENOMIC DNA]</scope>
    <source>
        <strain evidence="1 2">JCM 8201</strain>
    </source>
</reference>
<gene>
    <name evidence="1" type="ORF">GCM10010439_65150</name>
</gene>
<name>A0ABN3UPR2_9ACTN</name>
<dbReference type="RefSeq" id="WP_344456507.1">
    <property type="nucleotide sequence ID" value="NZ_BAAATZ010000034.1"/>
</dbReference>
<dbReference type="Pfam" id="PF06245">
    <property type="entry name" value="DUF1015"/>
    <property type="match status" value="1"/>
</dbReference>
<sequence>MSTSSDAPSARRLGASPAGPGRGLELAPFAGVRFSPSVVGSLEAVTCPPYDLIDEEDLGRLRAGADHNIVQITLPRDGHEAAGRKLREWLANGTLVVDGAPALYVYEMGGPRFLQRGLIGCVGLRDESERVILPHENVYPGPVRDRSGLMEATRANLEPIFLTYEGGGPASDLVDRVADGSAPVLEIVSGDGTRHRLWRLEDDGTVADDLRGRQALIADGHHRYAAYRAFQARQDGPGPWDYGLALLVDSLRYPPHLGAIHRVLPALDPQEAVTRAAEAFKVTPLEGGLARALAELEAAPDGLLIAGSGCRLWLLSDPDPVRLAAALPPERSERWRSLSTAVLDGLLISDLWKITPDEHSVQVVHDDPAHAVARASRTEGTAVILNPLTVPEVMALAAGGERVPRKSTSFGPKPRTGLVMRLI</sequence>